<evidence type="ECO:0000256" key="2">
    <source>
        <dbReference type="ARBA" id="ARBA00022448"/>
    </source>
</evidence>
<keyword evidence="4" id="KW-0997">Cell inner membrane</keyword>
<feature type="region of interest" description="Disordered" evidence="9">
    <location>
        <begin position="128"/>
        <end position="181"/>
    </location>
</feature>
<protein>
    <submittedName>
        <fullName evidence="11">Type II secretion system protein N</fullName>
    </submittedName>
</protein>
<dbReference type="RefSeq" id="WP_273674251.1">
    <property type="nucleotide sequence ID" value="NZ_JAQQXR010000013.1"/>
</dbReference>
<dbReference type="Gene3D" id="2.30.30.830">
    <property type="match status" value="1"/>
</dbReference>
<dbReference type="EMBL" id="JAQQXR010000013">
    <property type="protein sequence ID" value="MDC8760455.1"/>
    <property type="molecule type" value="Genomic_DNA"/>
</dbReference>
<evidence type="ECO:0000256" key="9">
    <source>
        <dbReference type="SAM" id="MobiDB-lite"/>
    </source>
</evidence>
<keyword evidence="3" id="KW-1003">Cell membrane</keyword>
<accession>A0ABT5K731</accession>
<evidence type="ECO:0000259" key="10">
    <source>
        <dbReference type="Pfam" id="PF11356"/>
    </source>
</evidence>
<evidence type="ECO:0000256" key="5">
    <source>
        <dbReference type="ARBA" id="ARBA00022692"/>
    </source>
</evidence>
<keyword evidence="6" id="KW-0653">Protein transport</keyword>
<keyword evidence="7" id="KW-1133">Transmembrane helix</keyword>
<comment type="caution">
    <text evidence="11">The sequence shown here is derived from an EMBL/GenBank/DDBJ whole genome shotgun (WGS) entry which is preliminary data.</text>
</comment>
<keyword evidence="12" id="KW-1185">Reference proteome</keyword>
<dbReference type="Proteomes" id="UP001221208">
    <property type="component" value="Unassembled WGS sequence"/>
</dbReference>
<evidence type="ECO:0000313" key="12">
    <source>
        <dbReference type="Proteomes" id="UP001221208"/>
    </source>
</evidence>
<proteinExistence type="predicted"/>
<evidence type="ECO:0000313" key="11">
    <source>
        <dbReference type="EMBL" id="MDC8760455.1"/>
    </source>
</evidence>
<evidence type="ECO:0000256" key="1">
    <source>
        <dbReference type="ARBA" id="ARBA00004533"/>
    </source>
</evidence>
<organism evidence="11 12">
    <name type="scientific">Janthinobacterium fluminis</name>
    <dbReference type="NCBI Taxonomy" id="2987524"/>
    <lineage>
        <taxon>Bacteria</taxon>
        <taxon>Pseudomonadati</taxon>
        <taxon>Pseudomonadota</taxon>
        <taxon>Betaproteobacteria</taxon>
        <taxon>Burkholderiales</taxon>
        <taxon>Oxalobacteraceae</taxon>
        <taxon>Janthinobacterium</taxon>
    </lineage>
</organism>
<evidence type="ECO:0000256" key="7">
    <source>
        <dbReference type="ARBA" id="ARBA00022989"/>
    </source>
</evidence>
<evidence type="ECO:0000256" key="8">
    <source>
        <dbReference type="ARBA" id="ARBA00023136"/>
    </source>
</evidence>
<feature type="domain" description="Type II secretion system protein GspC N-terminal" evidence="10">
    <location>
        <begin position="64"/>
        <end position="122"/>
    </location>
</feature>
<sequence length="181" mass="18495">MKRLPLFVSFLAVVALSASLAYWTLQLFKPQQRPLAAVASLGAPEASPEAAAGLFGGRLQAAALSNYQLKGVVAAADGRGSVAILASDSKPAQAYPVGAEVAPGVVVKEVQPRFVLLADGGVPKRVELAQEAGRGDAPPLSAAPPLPPPQPPQGQPQPPQQPPVQMAPPSRIGMPAPGAQR</sequence>
<gene>
    <name evidence="11" type="ORF">OIK44_22960</name>
</gene>
<reference evidence="11 12" key="1">
    <citation type="submission" date="2022-10" db="EMBL/GenBank/DDBJ databases">
        <title>Janthinobacterium sp. hw3 Genome sequencing.</title>
        <authorList>
            <person name="Park S."/>
        </authorList>
    </citation>
    <scope>NUCLEOTIDE SEQUENCE [LARGE SCALE GENOMIC DNA]</scope>
    <source>
        <strain evidence="12">hw3</strain>
    </source>
</reference>
<keyword evidence="2" id="KW-0813">Transport</keyword>
<evidence type="ECO:0000256" key="4">
    <source>
        <dbReference type="ARBA" id="ARBA00022519"/>
    </source>
</evidence>
<keyword evidence="5" id="KW-0812">Transmembrane</keyword>
<dbReference type="Pfam" id="PF11356">
    <property type="entry name" value="T2SSC"/>
    <property type="match status" value="1"/>
</dbReference>
<keyword evidence="8" id="KW-0472">Membrane</keyword>
<evidence type="ECO:0000256" key="3">
    <source>
        <dbReference type="ARBA" id="ARBA00022475"/>
    </source>
</evidence>
<feature type="compositionally biased region" description="Pro residues" evidence="9">
    <location>
        <begin position="141"/>
        <end position="166"/>
    </location>
</feature>
<name>A0ABT5K731_9BURK</name>
<comment type="subcellular location">
    <subcellularLocation>
        <location evidence="1">Cell inner membrane</location>
    </subcellularLocation>
</comment>
<dbReference type="InterPro" id="IPR024961">
    <property type="entry name" value="T2SS_GspC_N"/>
</dbReference>
<evidence type="ECO:0000256" key="6">
    <source>
        <dbReference type="ARBA" id="ARBA00022927"/>
    </source>
</evidence>